<gene>
    <name evidence="2" type="ORF">U9M48_037702</name>
</gene>
<dbReference type="EMBL" id="CP144752">
    <property type="protein sequence ID" value="WVZ91548.1"/>
    <property type="molecule type" value="Genomic_DNA"/>
</dbReference>
<name>A0AAQ3UFG0_PASNO</name>
<keyword evidence="3" id="KW-1185">Reference proteome</keyword>
<protein>
    <submittedName>
        <fullName evidence="2">Uncharacterized protein</fullName>
    </submittedName>
</protein>
<evidence type="ECO:0000313" key="3">
    <source>
        <dbReference type="Proteomes" id="UP001341281"/>
    </source>
</evidence>
<proteinExistence type="predicted"/>
<dbReference type="Proteomes" id="UP001341281">
    <property type="component" value="Chromosome 08"/>
</dbReference>
<dbReference type="AlphaFoldDB" id="A0AAQ3UFG0"/>
<organism evidence="2 3">
    <name type="scientific">Paspalum notatum var. saurae</name>
    <dbReference type="NCBI Taxonomy" id="547442"/>
    <lineage>
        <taxon>Eukaryota</taxon>
        <taxon>Viridiplantae</taxon>
        <taxon>Streptophyta</taxon>
        <taxon>Embryophyta</taxon>
        <taxon>Tracheophyta</taxon>
        <taxon>Spermatophyta</taxon>
        <taxon>Magnoliopsida</taxon>
        <taxon>Liliopsida</taxon>
        <taxon>Poales</taxon>
        <taxon>Poaceae</taxon>
        <taxon>PACMAD clade</taxon>
        <taxon>Panicoideae</taxon>
        <taxon>Andropogonodae</taxon>
        <taxon>Paspaleae</taxon>
        <taxon>Paspalinae</taxon>
        <taxon>Paspalum</taxon>
    </lineage>
</organism>
<accession>A0AAQ3UFG0</accession>
<evidence type="ECO:0000256" key="1">
    <source>
        <dbReference type="SAM" id="MobiDB-lite"/>
    </source>
</evidence>
<evidence type="ECO:0000313" key="2">
    <source>
        <dbReference type="EMBL" id="WVZ91548.1"/>
    </source>
</evidence>
<sequence>MQPRARNASRRRRHGTALRSVSRAPARLPPPPLPLQPPPSPPLPQIRTPARSTLFSEIRAPPSASECGDARETAAASTSDWTEGAWFQNPLSSMTTCWRSPLPTQQRAVAATAYILAICLRLYPVAPPPRMVLRVLAKDGSQGWRYIFFASHALALLDPQIAVVF</sequence>
<reference evidence="2 3" key="1">
    <citation type="submission" date="2024-02" db="EMBL/GenBank/DDBJ databases">
        <title>High-quality chromosome-scale genome assembly of Pensacola bahiagrass (Paspalum notatum Flugge var. saurae).</title>
        <authorList>
            <person name="Vega J.M."/>
            <person name="Podio M."/>
            <person name="Orjuela J."/>
            <person name="Siena L.A."/>
            <person name="Pessino S.C."/>
            <person name="Combes M.C."/>
            <person name="Mariac C."/>
            <person name="Albertini E."/>
            <person name="Pupilli F."/>
            <person name="Ortiz J.P.A."/>
            <person name="Leblanc O."/>
        </authorList>
    </citation>
    <scope>NUCLEOTIDE SEQUENCE [LARGE SCALE GENOMIC DNA]</scope>
    <source>
        <strain evidence="2">R1</strain>
        <tissue evidence="2">Leaf</tissue>
    </source>
</reference>
<feature type="compositionally biased region" description="Basic residues" evidence="1">
    <location>
        <begin position="7"/>
        <end position="16"/>
    </location>
</feature>
<feature type="compositionally biased region" description="Pro residues" evidence="1">
    <location>
        <begin position="27"/>
        <end position="44"/>
    </location>
</feature>
<feature type="region of interest" description="Disordered" evidence="1">
    <location>
        <begin position="1"/>
        <end position="48"/>
    </location>
</feature>